<dbReference type="Gene3D" id="3.40.50.300">
    <property type="entry name" value="P-loop containing nucleotide triphosphate hydrolases"/>
    <property type="match status" value="1"/>
</dbReference>
<dbReference type="InterPro" id="IPR027417">
    <property type="entry name" value="P-loop_NTPase"/>
</dbReference>
<evidence type="ECO:0000313" key="5">
    <source>
        <dbReference type="Proteomes" id="UP000279307"/>
    </source>
</evidence>
<sequence>MAAIEKVKIIVVGDSGVGKTSLTHLICQQQPISSPSWTVGCSVEVKLHEYKEGTPNQKRYFIELWDIGGSQNHKNTRSVFYNPTNGIILVHDLTNRKSQQNLQKWLEEVLNKDGTSSSKSKCFEDFDPEKFVGSTQIPILVVGTKFDLISEVKSNVHRRSATIAEECGADEIFLVNVIYKFYIYVYTLIYINILIYIIFYNYLFNNYSISSTRLIHLLLQDCLQTRSLAAGSSSSVKLSRFFDKVIERRYYSSREALSPDKRKSYPSSLYTKVYHND</sequence>
<dbReference type="Proteomes" id="UP000279307">
    <property type="component" value="Chromosome 8"/>
</dbReference>
<dbReference type="SMART" id="SM00173">
    <property type="entry name" value="RAS"/>
    <property type="match status" value="1"/>
</dbReference>
<evidence type="ECO:0000256" key="1">
    <source>
        <dbReference type="ARBA" id="ARBA00022741"/>
    </source>
</evidence>
<name>A0A3L8DIF2_OOCBI</name>
<organism evidence="4 5">
    <name type="scientific">Ooceraea biroi</name>
    <name type="common">Clonal raider ant</name>
    <name type="synonym">Cerapachys biroi</name>
    <dbReference type="NCBI Taxonomy" id="2015173"/>
    <lineage>
        <taxon>Eukaryota</taxon>
        <taxon>Metazoa</taxon>
        <taxon>Ecdysozoa</taxon>
        <taxon>Arthropoda</taxon>
        <taxon>Hexapoda</taxon>
        <taxon>Insecta</taxon>
        <taxon>Pterygota</taxon>
        <taxon>Neoptera</taxon>
        <taxon>Endopterygota</taxon>
        <taxon>Hymenoptera</taxon>
        <taxon>Apocrita</taxon>
        <taxon>Aculeata</taxon>
        <taxon>Formicoidea</taxon>
        <taxon>Formicidae</taxon>
        <taxon>Dorylinae</taxon>
        <taxon>Ooceraea</taxon>
    </lineage>
</organism>
<dbReference type="SMART" id="SM00174">
    <property type="entry name" value="RHO"/>
    <property type="match status" value="1"/>
</dbReference>
<dbReference type="GO" id="GO:0005525">
    <property type="term" value="F:GTP binding"/>
    <property type="evidence" value="ECO:0007669"/>
    <property type="project" value="UniProtKB-KW"/>
</dbReference>
<dbReference type="AlphaFoldDB" id="A0A3L8DIF2"/>
<evidence type="ECO:0008006" key="6">
    <source>
        <dbReference type="Google" id="ProtNLM"/>
    </source>
</evidence>
<reference evidence="4 5" key="1">
    <citation type="journal article" date="2018" name="Genome Res.">
        <title>The genomic architecture and molecular evolution of ant odorant receptors.</title>
        <authorList>
            <person name="McKenzie S.K."/>
            <person name="Kronauer D.J.C."/>
        </authorList>
    </citation>
    <scope>NUCLEOTIDE SEQUENCE [LARGE SCALE GENOMIC DNA]</scope>
    <source>
        <strain evidence="4">Clonal line C1</strain>
    </source>
</reference>
<feature type="transmembrane region" description="Helical" evidence="3">
    <location>
        <begin position="181"/>
        <end position="203"/>
    </location>
</feature>
<dbReference type="Pfam" id="PF08477">
    <property type="entry name" value="Roc"/>
    <property type="match status" value="1"/>
</dbReference>
<accession>A0A3L8DIF2</accession>
<dbReference type="EMBL" id="QOIP01000008">
    <property type="protein sequence ID" value="RLU19982.1"/>
    <property type="molecule type" value="Genomic_DNA"/>
</dbReference>
<evidence type="ECO:0000256" key="3">
    <source>
        <dbReference type="SAM" id="Phobius"/>
    </source>
</evidence>
<evidence type="ECO:0000313" key="4">
    <source>
        <dbReference type="EMBL" id="RLU19982.1"/>
    </source>
</evidence>
<keyword evidence="3" id="KW-0812">Transmembrane</keyword>
<dbReference type="PRINTS" id="PR00449">
    <property type="entry name" value="RASTRNSFRMNG"/>
</dbReference>
<comment type="caution">
    <text evidence="4">The sequence shown here is derived from an EMBL/GenBank/DDBJ whole genome shotgun (WGS) entry which is preliminary data.</text>
</comment>
<keyword evidence="3" id="KW-0472">Membrane</keyword>
<dbReference type="SMART" id="SM00175">
    <property type="entry name" value="RAB"/>
    <property type="match status" value="1"/>
</dbReference>
<dbReference type="OrthoDB" id="5914890at2759"/>
<protein>
    <recommendedName>
        <fullName evidence="6">Rab-like protein 3</fullName>
    </recommendedName>
</protein>
<proteinExistence type="predicted"/>
<dbReference type="PANTHER" id="PTHR24073">
    <property type="entry name" value="DRAB5-RELATED"/>
    <property type="match status" value="1"/>
</dbReference>
<evidence type="ECO:0000256" key="2">
    <source>
        <dbReference type="ARBA" id="ARBA00023134"/>
    </source>
</evidence>
<dbReference type="InterPro" id="IPR005225">
    <property type="entry name" value="Small_GTP-bd"/>
</dbReference>
<gene>
    <name evidence="4" type="ORF">DMN91_008541</name>
</gene>
<dbReference type="GO" id="GO:0003924">
    <property type="term" value="F:GTPase activity"/>
    <property type="evidence" value="ECO:0007669"/>
    <property type="project" value="InterPro"/>
</dbReference>
<dbReference type="PROSITE" id="PS51419">
    <property type="entry name" value="RAB"/>
    <property type="match status" value="1"/>
</dbReference>
<dbReference type="SUPFAM" id="SSF52540">
    <property type="entry name" value="P-loop containing nucleoside triphosphate hydrolases"/>
    <property type="match status" value="1"/>
</dbReference>
<keyword evidence="3" id="KW-1133">Transmembrane helix</keyword>
<keyword evidence="2" id="KW-0342">GTP-binding</keyword>
<dbReference type="NCBIfam" id="TIGR00231">
    <property type="entry name" value="small_GTP"/>
    <property type="match status" value="1"/>
</dbReference>
<dbReference type="InterPro" id="IPR001806">
    <property type="entry name" value="Small_GTPase"/>
</dbReference>
<keyword evidence="1" id="KW-0547">Nucleotide-binding</keyword>